<organism evidence="2 3">
    <name type="scientific">Vanessa tameamea</name>
    <name type="common">Kamehameha butterfly</name>
    <dbReference type="NCBI Taxonomy" id="334116"/>
    <lineage>
        <taxon>Eukaryota</taxon>
        <taxon>Metazoa</taxon>
        <taxon>Ecdysozoa</taxon>
        <taxon>Arthropoda</taxon>
        <taxon>Hexapoda</taxon>
        <taxon>Insecta</taxon>
        <taxon>Pterygota</taxon>
        <taxon>Neoptera</taxon>
        <taxon>Endopterygota</taxon>
        <taxon>Lepidoptera</taxon>
        <taxon>Glossata</taxon>
        <taxon>Ditrysia</taxon>
        <taxon>Papilionoidea</taxon>
        <taxon>Nymphalidae</taxon>
        <taxon>Nymphalinae</taxon>
        <taxon>Vanessa</taxon>
    </lineage>
</organism>
<protein>
    <submittedName>
        <fullName evidence="3">Uncharacterized protein LOC113397890</fullName>
    </submittedName>
</protein>
<evidence type="ECO:0000256" key="1">
    <source>
        <dbReference type="SAM" id="Phobius"/>
    </source>
</evidence>
<dbReference type="GeneID" id="113397890"/>
<evidence type="ECO:0000313" key="3">
    <source>
        <dbReference type="RefSeq" id="XP_026492202.2"/>
    </source>
</evidence>
<keyword evidence="1" id="KW-1133">Transmembrane helix</keyword>
<gene>
    <name evidence="3" type="primary">LOC113397890</name>
</gene>
<proteinExistence type="predicted"/>
<dbReference type="RefSeq" id="XP_026492202.2">
    <property type="nucleotide sequence ID" value="XM_026636417.2"/>
</dbReference>
<keyword evidence="1" id="KW-0812">Transmembrane</keyword>
<accession>A0A8B8I754</accession>
<keyword evidence="2" id="KW-1185">Reference proteome</keyword>
<keyword evidence="1" id="KW-0472">Membrane</keyword>
<dbReference type="OMA" id="RSWYNSK"/>
<dbReference type="Proteomes" id="UP001652626">
    <property type="component" value="Chromosome 13"/>
</dbReference>
<sequence length="350" mass="39632">MYGDARYVLFIYIILNLFLFISANDTSTPGCRNKRHLLPLLGYLQGYKIGHNFALQLPPFFLSPIIILPSVNQQQSVNVQKSSSDENYQENGGTFQNISPARLVADDINESNKSLNSENTGNIENVKLKVDADSDVLESGSYSFRQANVNETNVTETPETIDELMTTTPFAETTETDAEKLTINGTKPLGPYPNASYDNEYLNTLSITVAPTQYNLTVPNADDRWQNFSQPSNESGNNNTINNINTTTDIVFPSTETDLTEMKKIYPYPRSWYNSKVDRLSITTNSYTNEEAGLPPTYDDRWQRFSSLRKSYPSSGFRPLAGLYYDGFLHKSLTKEMGFIPYRHNGYYYN</sequence>
<evidence type="ECO:0000313" key="2">
    <source>
        <dbReference type="Proteomes" id="UP001652626"/>
    </source>
</evidence>
<feature type="transmembrane region" description="Helical" evidence="1">
    <location>
        <begin position="7"/>
        <end position="23"/>
    </location>
</feature>
<name>A0A8B8I754_VANTA</name>
<dbReference type="OrthoDB" id="7456226at2759"/>
<reference evidence="3" key="1">
    <citation type="submission" date="2025-08" db="UniProtKB">
        <authorList>
            <consortium name="RefSeq"/>
        </authorList>
    </citation>
    <scope>IDENTIFICATION</scope>
    <source>
        <tissue evidence="3">Whole body</tissue>
    </source>
</reference>
<dbReference type="AlphaFoldDB" id="A0A8B8I754"/>